<protein>
    <submittedName>
        <fullName evidence="2">Uncharacterized protein</fullName>
    </submittedName>
</protein>
<name>A0AAX6FHK2_IRIPA</name>
<proteinExistence type="predicted"/>
<dbReference type="EMBL" id="JANAVB010028820">
    <property type="protein sequence ID" value="KAJ6815475.1"/>
    <property type="molecule type" value="Genomic_DNA"/>
</dbReference>
<comment type="caution">
    <text evidence="2">The sequence shown here is derived from an EMBL/GenBank/DDBJ whole genome shotgun (WGS) entry which is preliminary data.</text>
</comment>
<sequence>MHGDEVPEVTRLWVRPRRGADLAQVVACPRRSSTMKGLRVGSRVDGAAVGQNGGDVLARGSDLGWRLWPRMVMTRRPQAAASAKVRPSAGDGGHRRGIDDQPYPKVYEPGHDASAEDKEIFSAEYI</sequence>
<dbReference type="Proteomes" id="UP001140949">
    <property type="component" value="Unassembled WGS sequence"/>
</dbReference>
<reference evidence="2" key="2">
    <citation type="submission" date="2023-04" db="EMBL/GenBank/DDBJ databases">
        <authorList>
            <person name="Bruccoleri R.E."/>
            <person name="Oakeley E.J."/>
            <person name="Faust A.-M."/>
            <person name="Dessus-Babus S."/>
            <person name="Altorfer M."/>
            <person name="Burckhardt D."/>
            <person name="Oertli M."/>
            <person name="Naumann U."/>
            <person name="Petersen F."/>
            <person name="Wong J."/>
        </authorList>
    </citation>
    <scope>NUCLEOTIDE SEQUENCE</scope>
    <source>
        <strain evidence="2">GSM-AAB239-AS_SAM_17_03QT</strain>
        <tissue evidence="2">Leaf</tissue>
    </source>
</reference>
<keyword evidence="3" id="KW-1185">Reference proteome</keyword>
<organism evidence="2 3">
    <name type="scientific">Iris pallida</name>
    <name type="common">Sweet iris</name>
    <dbReference type="NCBI Taxonomy" id="29817"/>
    <lineage>
        <taxon>Eukaryota</taxon>
        <taxon>Viridiplantae</taxon>
        <taxon>Streptophyta</taxon>
        <taxon>Embryophyta</taxon>
        <taxon>Tracheophyta</taxon>
        <taxon>Spermatophyta</taxon>
        <taxon>Magnoliopsida</taxon>
        <taxon>Liliopsida</taxon>
        <taxon>Asparagales</taxon>
        <taxon>Iridaceae</taxon>
        <taxon>Iridoideae</taxon>
        <taxon>Irideae</taxon>
        <taxon>Iris</taxon>
    </lineage>
</organism>
<feature type="region of interest" description="Disordered" evidence="1">
    <location>
        <begin position="76"/>
        <end position="118"/>
    </location>
</feature>
<evidence type="ECO:0000313" key="2">
    <source>
        <dbReference type="EMBL" id="KAJ6815475.1"/>
    </source>
</evidence>
<dbReference type="AlphaFoldDB" id="A0AAX6FHK2"/>
<evidence type="ECO:0000313" key="3">
    <source>
        <dbReference type="Proteomes" id="UP001140949"/>
    </source>
</evidence>
<accession>A0AAX6FHK2</accession>
<feature type="compositionally biased region" description="Basic and acidic residues" evidence="1">
    <location>
        <begin position="108"/>
        <end position="118"/>
    </location>
</feature>
<reference evidence="2" key="1">
    <citation type="journal article" date="2023" name="GigaByte">
        <title>Genome assembly of the bearded iris, Iris pallida Lam.</title>
        <authorList>
            <person name="Bruccoleri R.E."/>
            <person name="Oakeley E.J."/>
            <person name="Faust A.M.E."/>
            <person name="Altorfer M."/>
            <person name="Dessus-Babus S."/>
            <person name="Burckhardt D."/>
            <person name="Oertli M."/>
            <person name="Naumann U."/>
            <person name="Petersen F."/>
            <person name="Wong J."/>
        </authorList>
    </citation>
    <scope>NUCLEOTIDE SEQUENCE</scope>
    <source>
        <strain evidence="2">GSM-AAB239-AS_SAM_17_03QT</strain>
    </source>
</reference>
<gene>
    <name evidence="2" type="ORF">M6B38_133235</name>
</gene>
<evidence type="ECO:0000256" key="1">
    <source>
        <dbReference type="SAM" id="MobiDB-lite"/>
    </source>
</evidence>